<dbReference type="AlphaFoldDB" id="A0A101HWK9"/>
<dbReference type="InterPro" id="IPR029052">
    <property type="entry name" value="Metallo-depent_PP-like"/>
</dbReference>
<dbReference type="PIRSF" id="PIRSF000883">
    <property type="entry name" value="Pesterase_MJ0912"/>
    <property type="match status" value="1"/>
</dbReference>
<organism evidence="4 5">
    <name type="scientific">Mesotoga infera</name>
    <dbReference type="NCBI Taxonomy" id="1236046"/>
    <lineage>
        <taxon>Bacteria</taxon>
        <taxon>Thermotogati</taxon>
        <taxon>Thermotogota</taxon>
        <taxon>Thermotogae</taxon>
        <taxon>Kosmotogales</taxon>
        <taxon>Kosmotogaceae</taxon>
        <taxon>Mesotoga</taxon>
    </lineage>
</organism>
<dbReference type="InterPro" id="IPR050126">
    <property type="entry name" value="Ap4A_hydrolase"/>
</dbReference>
<dbReference type="SUPFAM" id="SSF56300">
    <property type="entry name" value="Metallo-dependent phosphatases"/>
    <property type="match status" value="1"/>
</dbReference>
<comment type="cofactor">
    <cofactor evidence="2">
        <name>a divalent metal cation</name>
        <dbReference type="ChEBI" id="CHEBI:60240"/>
    </cofactor>
</comment>
<dbReference type="EC" id="3.1.4.-" evidence="2"/>
<name>A0A101HWK9_9BACT</name>
<accession>A0A101HWK9</accession>
<dbReference type="GO" id="GO:0005737">
    <property type="term" value="C:cytoplasm"/>
    <property type="evidence" value="ECO:0007669"/>
    <property type="project" value="TreeGrafter"/>
</dbReference>
<dbReference type="InterPro" id="IPR000979">
    <property type="entry name" value="Phosphodiesterase_MJ0936/Vps29"/>
</dbReference>
<dbReference type="Gene3D" id="3.60.21.10">
    <property type="match status" value="1"/>
</dbReference>
<sequence length="246" mass="27669">MRLAFFSDIHGNLEALEAVLKDIESQNIERIYCLGDLVGYGPQPQEVVQRIRDLKIPTIMGNYDDAIGYEKKSCGCAYNPGRETEVGDESLNWTIDNTSAKAKEFLRSLPHTLEFEEEGVKFLLVHGSPVDHLLEYIRPDTSSERLQKVLERVKADVIVNGHTHLPMVRWAMGKLVFNDGSVGRPKDGNPEACYLIVDVIQQSVSYEFRRIEYNVKSTIEKMIEVGLPAELALVLLLGKGYKMGPS</sequence>
<keyword evidence="2" id="KW-0479">Metal-binding</keyword>
<gene>
    <name evidence="4" type="ORF">XE02_1677</name>
</gene>
<dbReference type="InterPro" id="IPR011152">
    <property type="entry name" value="Pesterase_MJ0912"/>
</dbReference>
<reference evidence="5" key="1">
    <citation type="journal article" date="2015" name="MBio">
        <title>Genome-Resolved Metagenomic Analysis Reveals Roles for Candidate Phyla and Other Microbial Community Members in Biogeochemical Transformations in Oil Reservoirs.</title>
        <authorList>
            <person name="Hu P."/>
            <person name="Tom L."/>
            <person name="Singh A."/>
            <person name="Thomas B.C."/>
            <person name="Baker B.J."/>
            <person name="Piceno Y.M."/>
            <person name="Andersen G.L."/>
            <person name="Banfield J.F."/>
        </authorList>
    </citation>
    <scope>NUCLEOTIDE SEQUENCE [LARGE SCALE GENOMIC DNA]</scope>
</reference>
<dbReference type="Pfam" id="PF12850">
    <property type="entry name" value="Metallophos_2"/>
    <property type="match status" value="1"/>
</dbReference>
<evidence type="ECO:0000256" key="1">
    <source>
        <dbReference type="ARBA" id="ARBA00008950"/>
    </source>
</evidence>
<dbReference type="PANTHER" id="PTHR42850">
    <property type="entry name" value="METALLOPHOSPHOESTERASE"/>
    <property type="match status" value="1"/>
</dbReference>
<feature type="domain" description="Calcineurin-like phosphoesterase" evidence="3">
    <location>
        <begin position="1"/>
        <end position="199"/>
    </location>
</feature>
<evidence type="ECO:0000313" key="4">
    <source>
        <dbReference type="EMBL" id="KUK84438.1"/>
    </source>
</evidence>
<dbReference type="PANTHER" id="PTHR42850:SF2">
    <property type="entry name" value="BLL5683 PROTEIN"/>
    <property type="match status" value="1"/>
</dbReference>
<dbReference type="InterPro" id="IPR024654">
    <property type="entry name" value="Calcineurin-like_PHP_lpxH"/>
</dbReference>
<dbReference type="GO" id="GO:0016791">
    <property type="term" value="F:phosphatase activity"/>
    <property type="evidence" value="ECO:0007669"/>
    <property type="project" value="TreeGrafter"/>
</dbReference>
<comment type="similarity">
    <text evidence="1 2">Belongs to the metallophosphoesterase superfamily. YfcE family.</text>
</comment>
<dbReference type="CDD" id="cd00838">
    <property type="entry name" value="MPP_superfamily"/>
    <property type="match status" value="1"/>
</dbReference>
<evidence type="ECO:0000259" key="3">
    <source>
        <dbReference type="Pfam" id="PF12850"/>
    </source>
</evidence>
<evidence type="ECO:0000313" key="5">
    <source>
        <dbReference type="Proteomes" id="UP000055014"/>
    </source>
</evidence>
<proteinExistence type="inferred from homology"/>
<dbReference type="NCBIfam" id="TIGR00040">
    <property type="entry name" value="yfcE"/>
    <property type="match status" value="1"/>
</dbReference>
<comment type="caution">
    <text evidence="4">The sequence shown here is derived from an EMBL/GenBank/DDBJ whole genome shotgun (WGS) entry which is preliminary data.</text>
</comment>
<dbReference type="Proteomes" id="UP000055014">
    <property type="component" value="Unassembled WGS sequence"/>
</dbReference>
<dbReference type="GO" id="GO:0046872">
    <property type="term" value="F:metal ion binding"/>
    <property type="evidence" value="ECO:0007669"/>
    <property type="project" value="UniProtKB-KW"/>
</dbReference>
<dbReference type="EMBL" id="LGGW01000255">
    <property type="protein sequence ID" value="KUK84438.1"/>
    <property type="molecule type" value="Genomic_DNA"/>
</dbReference>
<evidence type="ECO:0000256" key="2">
    <source>
        <dbReference type="RuleBase" id="RU362039"/>
    </source>
</evidence>
<protein>
    <recommendedName>
        <fullName evidence="2">Phosphoesterase</fullName>
        <ecNumber evidence="2">3.1.4.-</ecNumber>
    </recommendedName>
</protein>
<feature type="non-terminal residue" evidence="4">
    <location>
        <position position="246"/>
    </location>
</feature>